<comment type="caution">
    <text evidence="3">The sequence shown here is derived from an EMBL/GenBank/DDBJ whole genome shotgun (WGS) entry which is preliminary data.</text>
</comment>
<keyword evidence="2" id="KW-0812">Transmembrane</keyword>
<accession>A0ABW2C4R9</accession>
<proteinExistence type="predicted"/>
<gene>
    <name evidence="3" type="ORF">ACFQGD_20435</name>
</gene>
<evidence type="ECO:0000256" key="2">
    <source>
        <dbReference type="SAM" id="Phobius"/>
    </source>
</evidence>
<sequence length="100" mass="10997">MARDEHDAGPNSRFTDDLIGLDPDDPEARAFAAHLDRMERSGPKFTIESSLAGVADFAESTNRIGGVRRHFAWLVVTLILLGVLFGAWETLRMALTWLGG</sequence>
<keyword evidence="2" id="KW-1133">Transmembrane helix</keyword>
<name>A0ABW2C4R9_9PSEU</name>
<evidence type="ECO:0008006" key="5">
    <source>
        <dbReference type="Google" id="ProtNLM"/>
    </source>
</evidence>
<organism evidence="3 4">
    <name type="scientific">Haloechinothrix salitolerans</name>
    <dbReference type="NCBI Taxonomy" id="926830"/>
    <lineage>
        <taxon>Bacteria</taxon>
        <taxon>Bacillati</taxon>
        <taxon>Actinomycetota</taxon>
        <taxon>Actinomycetes</taxon>
        <taxon>Pseudonocardiales</taxon>
        <taxon>Pseudonocardiaceae</taxon>
        <taxon>Haloechinothrix</taxon>
    </lineage>
</organism>
<dbReference type="RefSeq" id="WP_345397107.1">
    <property type="nucleotide sequence ID" value="NZ_BAABLA010000027.1"/>
</dbReference>
<feature type="region of interest" description="Disordered" evidence="1">
    <location>
        <begin position="1"/>
        <end position="22"/>
    </location>
</feature>
<feature type="transmembrane region" description="Helical" evidence="2">
    <location>
        <begin position="71"/>
        <end position="88"/>
    </location>
</feature>
<evidence type="ECO:0000313" key="4">
    <source>
        <dbReference type="Proteomes" id="UP001596337"/>
    </source>
</evidence>
<reference evidence="4" key="1">
    <citation type="journal article" date="2019" name="Int. J. Syst. Evol. Microbiol.">
        <title>The Global Catalogue of Microorganisms (GCM) 10K type strain sequencing project: providing services to taxonomists for standard genome sequencing and annotation.</title>
        <authorList>
            <consortium name="The Broad Institute Genomics Platform"/>
            <consortium name="The Broad Institute Genome Sequencing Center for Infectious Disease"/>
            <person name="Wu L."/>
            <person name="Ma J."/>
        </authorList>
    </citation>
    <scope>NUCLEOTIDE SEQUENCE [LARGE SCALE GENOMIC DNA]</scope>
    <source>
        <strain evidence="4">KCTC 32255</strain>
    </source>
</reference>
<evidence type="ECO:0000313" key="3">
    <source>
        <dbReference type="EMBL" id="MFC6869508.1"/>
    </source>
</evidence>
<keyword evidence="2" id="KW-0472">Membrane</keyword>
<protein>
    <recommendedName>
        <fullName evidence="5">DUF2335 domain-containing protein</fullName>
    </recommendedName>
</protein>
<dbReference type="Proteomes" id="UP001596337">
    <property type="component" value="Unassembled WGS sequence"/>
</dbReference>
<keyword evidence="4" id="KW-1185">Reference proteome</keyword>
<evidence type="ECO:0000256" key="1">
    <source>
        <dbReference type="SAM" id="MobiDB-lite"/>
    </source>
</evidence>
<dbReference type="EMBL" id="JBHSXX010000001">
    <property type="protein sequence ID" value="MFC6869508.1"/>
    <property type="molecule type" value="Genomic_DNA"/>
</dbReference>